<evidence type="ECO:0000313" key="7">
    <source>
        <dbReference type="EMBL" id="KAB3523148.1"/>
    </source>
</evidence>
<evidence type="ECO:0000256" key="4">
    <source>
        <dbReference type="ARBA" id="ARBA00049872"/>
    </source>
</evidence>
<evidence type="ECO:0000256" key="2">
    <source>
        <dbReference type="ARBA" id="ARBA00022977"/>
    </source>
</evidence>
<organism evidence="7 8">
    <name type="scientific">Corynebacterium zhongnanshanii</name>
    <dbReference type="NCBI Taxonomy" id="2768834"/>
    <lineage>
        <taxon>Bacteria</taxon>
        <taxon>Bacillati</taxon>
        <taxon>Actinomycetota</taxon>
        <taxon>Actinomycetes</taxon>
        <taxon>Mycobacteriales</taxon>
        <taxon>Corynebacteriaceae</taxon>
        <taxon>Corynebacterium</taxon>
    </lineage>
</organism>
<evidence type="ECO:0000256" key="5">
    <source>
        <dbReference type="ARBA" id="ARBA00050018"/>
    </source>
</evidence>
<dbReference type="InterPro" id="IPR012727">
    <property type="entry name" value="Gly_oxidase_ThiO"/>
</dbReference>
<reference evidence="7 8" key="1">
    <citation type="submission" date="2019-10" db="EMBL/GenBank/DDBJ databases">
        <title>Corynebacterium sp novel species isolated from the respiratory tract of Marmot.</title>
        <authorList>
            <person name="Zhang G."/>
        </authorList>
    </citation>
    <scope>NUCLEOTIDE SEQUENCE [LARGE SCALE GENOMIC DNA]</scope>
    <source>
        <strain evidence="7 8">336</strain>
    </source>
</reference>
<accession>A0ABQ6VFR4</accession>
<keyword evidence="8" id="KW-1185">Reference proteome</keyword>
<dbReference type="Gene3D" id="3.50.50.60">
    <property type="entry name" value="FAD/NAD(P)-binding domain"/>
    <property type="match status" value="1"/>
</dbReference>
<proteinExistence type="predicted"/>
<dbReference type="NCBIfam" id="TIGR02352">
    <property type="entry name" value="thiamin_ThiO"/>
    <property type="match status" value="1"/>
</dbReference>
<evidence type="ECO:0000313" key="8">
    <source>
        <dbReference type="Proteomes" id="UP000436181"/>
    </source>
</evidence>
<evidence type="ECO:0000259" key="6">
    <source>
        <dbReference type="Pfam" id="PF01266"/>
    </source>
</evidence>
<gene>
    <name evidence="7" type="primary">thiO</name>
    <name evidence="7" type="ORF">F8377_03100</name>
</gene>
<sequence>MRVTIIGAGLIGLATALELHATGHEVTLVDESPASGATYHAGGMLAPAAEVVYGQEPLYPLMIAAARLYPDLLGRLPADARTGFDATGTLLVAGDRADGTHLRELAAHQQTHGMDVEVITTRQARQLEPALSPQISGAVHIPGDVQVVPRIFAQTILQHLGEGAIVRERACEIDGTQVITASGRRVDGDHVIVACGVAAADLLAPHGVTLDLRPVYGDILRVRTPNNTPIVRKVVRGFVEDRPVYVIPRPIDGTIAIGATSREDGRPAPQVEGVHQLLRDAIRLVPGLEECDFLEATAGTRPGTPDDLPYFGKISDQITVSTGFFRHGILLSSLAARATRALLEGEDLQHATGVDFSACDPWRSTHFPHERKDEQ</sequence>
<dbReference type="PANTHER" id="PTHR13847:SF289">
    <property type="entry name" value="GLYCINE OXIDASE"/>
    <property type="match status" value="1"/>
</dbReference>
<dbReference type="PANTHER" id="PTHR13847">
    <property type="entry name" value="SARCOSINE DEHYDROGENASE-RELATED"/>
    <property type="match status" value="1"/>
</dbReference>
<keyword evidence="2" id="KW-0784">Thiamine biosynthesis</keyword>
<keyword evidence="3 7" id="KW-0560">Oxidoreductase</keyword>
<protein>
    <recommendedName>
        <fullName evidence="5">glycine oxidase</fullName>
        <ecNumber evidence="5">1.4.3.19</ecNumber>
    </recommendedName>
</protein>
<dbReference type="SUPFAM" id="SSF51905">
    <property type="entry name" value="FAD/NAD(P)-binding domain"/>
    <property type="match status" value="1"/>
</dbReference>
<dbReference type="Pfam" id="PF01266">
    <property type="entry name" value="DAO"/>
    <property type="match status" value="1"/>
</dbReference>
<dbReference type="EMBL" id="WBZJ01000001">
    <property type="protein sequence ID" value="KAB3523148.1"/>
    <property type="molecule type" value="Genomic_DNA"/>
</dbReference>
<dbReference type="SUPFAM" id="SSF54373">
    <property type="entry name" value="FAD-linked reductases, C-terminal domain"/>
    <property type="match status" value="1"/>
</dbReference>
<comment type="pathway">
    <text evidence="1">Cofactor biosynthesis; thiamine diphosphate biosynthesis.</text>
</comment>
<evidence type="ECO:0000256" key="1">
    <source>
        <dbReference type="ARBA" id="ARBA00004948"/>
    </source>
</evidence>
<dbReference type="InterPro" id="IPR036188">
    <property type="entry name" value="FAD/NAD-bd_sf"/>
</dbReference>
<name>A0ABQ6VFR4_9CORY</name>
<dbReference type="EC" id="1.4.3.19" evidence="5"/>
<evidence type="ECO:0000256" key="3">
    <source>
        <dbReference type="ARBA" id="ARBA00023002"/>
    </source>
</evidence>
<dbReference type="Gene3D" id="3.30.9.10">
    <property type="entry name" value="D-Amino Acid Oxidase, subunit A, domain 2"/>
    <property type="match status" value="1"/>
</dbReference>
<dbReference type="Proteomes" id="UP000436181">
    <property type="component" value="Unassembled WGS sequence"/>
</dbReference>
<dbReference type="GO" id="GO:0043799">
    <property type="term" value="F:glycine oxidase activity"/>
    <property type="evidence" value="ECO:0007669"/>
    <property type="project" value="UniProtKB-EC"/>
</dbReference>
<comment type="catalytic activity">
    <reaction evidence="4">
        <text>glycine + O2 + H2O = glyoxylate + H2O2 + NH4(+)</text>
        <dbReference type="Rhea" id="RHEA:11532"/>
        <dbReference type="ChEBI" id="CHEBI:15377"/>
        <dbReference type="ChEBI" id="CHEBI:15379"/>
        <dbReference type="ChEBI" id="CHEBI:16240"/>
        <dbReference type="ChEBI" id="CHEBI:28938"/>
        <dbReference type="ChEBI" id="CHEBI:36655"/>
        <dbReference type="ChEBI" id="CHEBI:57305"/>
        <dbReference type="EC" id="1.4.3.19"/>
    </reaction>
</comment>
<dbReference type="InterPro" id="IPR006076">
    <property type="entry name" value="FAD-dep_OxRdtase"/>
</dbReference>
<comment type="caution">
    <text evidence="7">The sequence shown here is derived from an EMBL/GenBank/DDBJ whole genome shotgun (WGS) entry which is preliminary data.</text>
</comment>
<dbReference type="RefSeq" id="WP_151843927.1">
    <property type="nucleotide sequence ID" value="NZ_WBZJ01000001.1"/>
</dbReference>
<feature type="domain" description="FAD dependent oxidoreductase" evidence="6">
    <location>
        <begin position="2"/>
        <end position="340"/>
    </location>
</feature>